<organism evidence="2">
    <name type="scientific">Arundo donax</name>
    <name type="common">Giant reed</name>
    <name type="synonym">Donax arundinaceus</name>
    <dbReference type="NCBI Taxonomy" id="35708"/>
    <lineage>
        <taxon>Eukaryota</taxon>
        <taxon>Viridiplantae</taxon>
        <taxon>Streptophyta</taxon>
        <taxon>Embryophyta</taxon>
        <taxon>Tracheophyta</taxon>
        <taxon>Spermatophyta</taxon>
        <taxon>Magnoliopsida</taxon>
        <taxon>Liliopsida</taxon>
        <taxon>Poales</taxon>
        <taxon>Poaceae</taxon>
        <taxon>PACMAD clade</taxon>
        <taxon>Arundinoideae</taxon>
        <taxon>Arundineae</taxon>
        <taxon>Arundo</taxon>
    </lineage>
</organism>
<feature type="region of interest" description="Disordered" evidence="1">
    <location>
        <begin position="1"/>
        <end position="22"/>
    </location>
</feature>
<evidence type="ECO:0000256" key="1">
    <source>
        <dbReference type="SAM" id="MobiDB-lite"/>
    </source>
</evidence>
<sequence>MSASMNISTAARASTTTTMPPGILKLPRKDSFGGIHVMVSNSSNLEGEISIVRTVYCMDGHGESANNICDGSMTVLWPLSMKSVELELWPPQVPFEIVGYRAELHPTPWPSFNMVDGSSGRWSCSGSPHGHLQLNNISDLSLLKYCAILGMHDAIISESDTVALGFWSYVPCKCSGTSYHFIYTAEVWWCLWICLA</sequence>
<evidence type="ECO:0000313" key="2">
    <source>
        <dbReference type="EMBL" id="JAD97840.1"/>
    </source>
</evidence>
<accession>A0A0A9EIZ5</accession>
<name>A0A0A9EIZ5_ARUDO</name>
<dbReference type="EMBL" id="GBRH01200055">
    <property type="protein sequence ID" value="JAD97840.1"/>
    <property type="molecule type" value="Transcribed_RNA"/>
</dbReference>
<reference evidence="2" key="1">
    <citation type="submission" date="2014-09" db="EMBL/GenBank/DDBJ databases">
        <authorList>
            <person name="Magalhaes I.L.F."/>
            <person name="Oliveira U."/>
            <person name="Santos F.R."/>
            <person name="Vidigal T.H.D.A."/>
            <person name="Brescovit A.D."/>
            <person name="Santos A.J."/>
        </authorList>
    </citation>
    <scope>NUCLEOTIDE SEQUENCE</scope>
    <source>
        <tissue evidence="2">Shoot tissue taken approximately 20 cm above the soil surface</tissue>
    </source>
</reference>
<proteinExistence type="predicted"/>
<reference evidence="2" key="2">
    <citation type="journal article" date="2015" name="Data Brief">
        <title>Shoot transcriptome of the giant reed, Arundo donax.</title>
        <authorList>
            <person name="Barrero R.A."/>
            <person name="Guerrero F.D."/>
            <person name="Moolhuijzen P."/>
            <person name="Goolsby J.A."/>
            <person name="Tidwell J."/>
            <person name="Bellgard S.E."/>
            <person name="Bellgard M.I."/>
        </authorList>
    </citation>
    <scope>NUCLEOTIDE SEQUENCE</scope>
    <source>
        <tissue evidence="2">Shoot tissue taken approximately 20 cm above the soil surface</tissue>
    </source>
</reference>
<feature type="compositionally biased region" description="Low complexity" evidence="1">
    <location>
        <begin position="8"/>
        <end position="18"/>
    </location>
</feature>
<dbReference type="AlphaFoldDB" id="A0A0A9EIZ5"/>
<protein>
    <submittedName>
        <fullName evidence="2">Uncharacterized protein</fullName>
    </submittedName>
</protein>